<proteinExistence type="predicted"/>
<feature type="coiled-coil region" evidence="1">
    <location>
        <begin position="65"/>
        <end position="158"/>
    </location>
</feature>
<organism evidence="2 3">
    <name type="scientific">Hymenobacter glacieicola</name>
    <dbReference type="NCBI Taxonomy" id="1562124"/>
    <lineage>
        <taxon>Bacteria</taxon>
        <taxon>Pseudomonadati</taxon>
        <taxon>Bacteroidota</taxon>
        <taxon>Cytophagia</taxon>
        <taxon>Cytophagales</taxon>
        <taxon>Hymenobacteraceae</taxon>
        <taxon>Hymenobacter</taxon>
    </lineage>
</organism>
<name>A0ABQ1X5U8_9BACT</name>
<evidence type="ECO:0000256" key="1">
    <source>
        <dbReference type="SAM" id="Coils"/>
    </source>
</evidence>
<keyword evidence="1" id="KW-0175">Coiled coil</keyword>
<dbReference type="EMBL" id="BMGS01000016">
    <property type="protein sequence ID" value="GGG61388.1"/>
    <property type="molecule type" value="Genomic_DNA"/>
</dbReference>
<gene>
    <name evidence="2" type="ORF">GCM10011378_41800</name>
</gene>
<dbReference type="RefSeq" id="WP_188559806.1">
    <property type="nucleotide sequence ID" value="NZ_BMGS01000016.1"/>
</dbReference>
<evidence type="ECO:0000313" key="3">
    <source>
        <dbReference type="Proteomes" id="UP000601361"/>
    </source>
</evidence>
<comment type="caution">
    <text evidence="2">The sequence shown here is derived from an EMBL/GenBank/DDBJ whole genome shotgun (WGS) entry which is preliminary data.</text>
</comment>
<accession>A0ABQ1X5U8</accession>
<evidence type="ECO:0000313" key="2">
    <source>
        <dbReference type="EMBL" id="GGG61388.1"/>
    </source>
</evidence>
<keyword evidence="3" id="KW-1185">Reference proteome</keyword>
<reference evidence="3" key="1">
    <citation type="journal article" date="2019" name="Int. J. Syst. Evol. Microbiol.">
        <title>The Global Catalogue of Microorganisms (GCM) 10K type strain sequencing project: providing services to taxonomists for standard genome sequencing and annotation.</title>
        <authorList>
            <consortium name="The Broad Institute Genomics Platform"/>
            <consortium name="The Broad Institute Genome Sequencing Center for Infectious Disease"/>
            <person name="Wu L."/>
            <person name="Ma J."/>
        </authorList>
    </citation>
    <scope>NUCLEOTIDE SEQUENCE [LARGE SCALE GENOMIC DNA]</scope>
    <source>
        <strain evidence="3">CGMCC 1.12990</strain>
    </source>
</reference>
<dbReference type="Proteomes" id="UP000601361">
    <property type="component" value="Unassembled WGS sequence"/>
</dbReference>
<sequence length="159" mass="17971">MSLPPFILDIKNTALELAQRDAHPESYRNGVETTMKMLQALLDEKPLFNPNQFGPISRGAWRNRMRIANQAREAAEKRCQQAIQELEDIKQEIGGATTAELLSKIKAYKAEVSALNKKLAGPGLPLSKSAKRTLQERLNEYLTVITQLRAENEELKRNK</sequence>
<protein>
    <submittedName>
        <fullName evidence="2">Uncharacterized protein</fullName>
    </submittedName>
</protein>